<sequence>RHTSHLRSRSDLLVSLFFLLSTGRQDRSLTAVGRHDTLSIYPPVSAWTSHTTSQIPDMQFATQRGLALLALAASTAAQSSSQNVTCYGIDGNAYANNVQCPNSFTCCNAQAKCTDQRFCQNEGQEENMFVRGPCLSQDYDAKKCGGICLEDEGFEGFIFPRVERCEDGSYCCVSTIPNCCLRGLGIFLDDKGDVISTTSSSSAASSTTTDSPSSTASNDAASTTESSAEASGTGANSGESQNGGSSSDSGSSDMGLKVGLGVGIPVAAIIGGLVAWFLIRRNKKGAAPDTPTSTAPLPQQPYDPKTDGTHYQPQEAYGSTPSPQPYGTPSPQPYGTSQAQQPGHVAEMETRPVYEMDSGAHGPQQGYYGR</sequence>
<dbReference type="GO" id="GO:0071944">
    <property type="term" value="C:cell periphery"/>
    <property type="evidence" value="ECO:0007669"/>
    <property type="project" value="UniProtKB-ARBA"/>
</dbReference>
<evidence type="ECO:0000313" key="8">
    <source>
        <dbReference type="EMBL" id="KAH6664808.1"/>
    </source>
</evidence>
<feature type="compositionally biased region" description="Polar residues" evidence="5">
    <location>
        <begin position="309"/>
        <end position="321"/>
    </location>
</feature>
<feature type="non-terminal residue" evidence="8">
    <location>
        <position position="1"/>
    </location>
</feature>
<keyword evidence="7" id="KW-0732">Signal</keyword>
<feature type="chain" id="PRO_5040252450" evidence="7">
    <location>
        <begin position="24"/>
        <end position="370"/>
    </location>
</feature>
<dbReference type="OrthoDB" id="5215637at2759"/>
<evidence type="ECO:0000256" key="6">
    <source>
        <dbReference type="SAM" id="Phobius"/>
    </source>
</evidence>
<feature type="transmembrane region" description="Helical" evidence="6">
    <location>
        <begin position="258"/>
        <end position="279"/>
    </location>
</feature>
<dbReference type="AlphaFoldDB" id="A0A9P9A5L8"/>
<comment type="caution">
    <text evidence="8">The sequence shown here is derived from an EMBL/GenBank/DDBJ whole genome shotgun (WGS) entry which is preliminary data.</text>
</comment>
<dbReference type="GO" id="GO:0016020">
    <property type="term" value="C:membrane"/>
    <property type="evidence" value="ECO:0007669"/>
    <property type="project" value="UniProtKB-SubCell"/>
</dbReference>
<proteinExistence type="predicted"/>
<keyword evidence="4 6" id="KW-0472">Membrane</keyword>
<feature type="signal peptide" evidence="7">
    <location>
        <begin position="1"/>
        <end position="23"/>
    </location>
</feature>
<dbReference type="EMBL" id="JAGSXJ010000039">
    <property type="protein sequence ID" value="KAH6664808.1"/>
    <property type="molecule type" value="Genomic_DNA"/>
</dbReference>
<reference evidence="8" key="1">
    <citation type="journal article" date="2021" name="Nat. Commun.">
        <title>Genetic determinants of endophytism in the Arabidopsis root mycobiome.</title>
        <authorList>
            <person name="Mesny F."/>
            <person name="Miyauchi S."/>
            <person name="Thiergart T."/>
            <person name="Pickel B."/>
            <person name="Atanasova L."/>
            <person name="Karlsson M."/>
            <person name="Huettel B."/>
            <person name="Barry K.W."/>
            <person name="Haridas S."/>
            <person name="Chen C."/>
            <person name="Bauer D."/>
            <person name="Andreopoulos W."/>
            <person name="Pangilinan J."/>
            <person name="LaButti K."/>
            <person name="Riley R."/>
            <person name="Lipzen A."/>
            <person name="Clum A."/>
            <person name="Drula E."/>
            <person name="Henrissat B."/>
            <person name="Kohler A."/>
            <person name="Grigoriev I.V."/>
            <person name="Martin F.M."/>
            <person name="Hacquard S."/>
        </authorList>
    </citation>
    <scope>NUCLEOTIDE SEQUENCE</scope>
    <source>
        <strain evidence="8">MPI-SDFR-AT-0117</strain>
    </source>
</reference>
<gene>
    <name evidence="8" type="ORF">F5X68DRAFT_56697</name>
</gene>
<keyword evidence="2 6" id="KW-0812">Transmembrane</keyword>
<evidence type="ECO:0000256" key="7">
    <source>
        <dbReference type="SAM" id="SignalP"/>
    </source>
</evidence>
<evidence type="ECO:0000256" key="1">
    <source>
        <dbReference type="ARBA" id="ARBA00004167"/>
    </source>
</evidence>
<evidence type="ECO:0000256" key="5">
    <source>
        <dbReference type="SAM" id="MobiDB-lite"/>
    </source>
</evidence>
<feature type="region of interest" description="Disordered" evidence="5">
    <location>
        <begin position="285"/>
        <end position="370"/>
    </location>
</feature>
<evidence type="ECO:0000256" key="3">
    <source>
        <dbReference type="ARBA" id="ARBA00022989"/>
    </source>
</evidence>
<keyword evidence="3 6" id="KW-1133">Transmembrane helix</keyword>
<accession>A0A9P9A5L8</accession>
<evidence type="ECO:0000256" key="4">
    <source>
        <dbReference type="ARBA" id="ARBA00023136"/>
    </source>
</evidence>
<dbReference type="Proteomes" id="UP000770015">
    <property type="component" value="Unassembled WGS sequence"/>
</dbReference>
<organism evidence="8 9">
    <name type="scientific">Plectosphaerella plurivora</name>
    <dbReference type="NCBI Taxonomy" id="936078"/>
    <lineage>
        <taxon>Eukaryota</taxon>
        <taxon>Fungi</taxon>
        <taxon>Dikarya</taxon>
        <taxon>Ascomycota</taxon>
        <taxon>Pezizomycotina</taxon>
        <taxon>Sordariomycetes</taxon>
        <taxon>Hypocreomycetidae</taxon>
        <taxon>Glomerellales</taxon>
        <taxon>Plectosphaerellaceae</taxon>
        <taxon>Plectosphaerella</taxon>
    </lineage>
</organism>
<feature type="compositionally biased region" description="Pro residues" evidence="5">
    <location>
        <begin position="322"/>
        <end position="332"/>
    </location>
</feature>
<feature type="region of interest" description="Disordered" evidence="5">
    <location>
        <begin position="198"/>
        <end position="252"/>
    </location>
</feature>
<dbReference type="PANTHER" id="PTHR15549">
    <property type="entry name" value="PAIRED IMMUNOGLOBULIN-LIKE TYPE 2 RECEPTOR"/>
    <property type="match status" value="1"/>
</dbReference>
<keyword evidence="9" id="KW-1185">Reference proteome</keyword>
<evidence type="ECO:0000313" key="9">
    <source>
        <dbReference type="Proteomes" id="UP000770015"/>
    </source>
</evidence>
<comment type="subcellular location">
    <subcellularLocation>
        <location evidence="1">Membrane</location>
        <topology evidence="1">Single-pass membrane protein</topology>
    </subcellularLocation>
</comment>
<evidence type="ECO:0000256" key="2">
    <source>
        <dbReference type="ARBA" id="ARBA00022692"/>
    </source>
</evidence>
<protein>
    <submittedName>
        <fullName evidence="8">Uncharacterized protein</fullName>
    </submittedName>
</protein>
<dbReference type="InterPro" id="IPR051694">
    <property type="entry name" value="Immunoregulatory_rcpt-like"/>
</dbReference>
<name>A0A9P9A5L8_9PEZI</name>